<dbReference type="Pfam" id="PF01421">
    <property type="entry name" value="Reprolysin"/>
    <property type="match status" value="1"/>
</dbReference>
<organism evidence="14 15">
    <name type="scientific">Pleuronectes platessa</name>
    <name type="common">European plaice</name>
    <dbReference type="NCBI Taxonomy" id="8262"/>
    <lineage>
        <taxon>Eukaryota</taxon>
        <taxon>Metazoa</taxon>
        <taxon>Chordata</taxon>
        <taxon>Craniata</taxon>
        <taxon>Vertebrata</taxon>
        <taxon>Euteleostomi</taxon>
        <taxon>Actinopterygii</taxon>
        <taxon>Neopterygii</taxon>
        <taxon>Teleostei</taxon>
        <taxon>Neoteleostei</taxon>
        <taxon>Acanthomorphata</taxon>
        <taxon>Carangaria</taxon>
        <taxon>Pleuronectiformes</taxon>
        <taxon>Pleuronectoidei</taxon>
        <taxon>Pleuronectidae</taxon>
        <taxon>Pleuronectes</taxon>
    </lineage>
</organism>
<feature type="disulfide bond" evidence="7">
    <location>
        <begin position="142"/>
        <end position="162"/>
    </location>
</feature>
<dbReference type="EMBL" id="CADEAL010004180">
    <property type="protein sequence ID" value="CAB1453640.1"/>
    <property type="molecule type" value="Genomic_DNA"/>
</dbReference>
<dbReference type="InterPro" id="IPR001590">
    <property type="entry name" value="Peptidase_M12B"/>
</dbReference>
<dbReference type="GO" id="GO:0004222">
    <property type="term" value="F:metalloendopeptidase activity"/>
    <property type="evidence" value="ECO:0007669"/>
    <property type="project" value="InterPro"/>
</dbReference>
<evidence type="ECO:0000256" key="9">
    <source>
        <dbReference type="SAM" id="MobiDB-lite"/>
    </source>
</evidence>
<dbReference type="PROSITE" id="PS50215">
    <property type="entry name" value="ADAM_MEPRO"/>
    <property type="match status" value="1"/>
</dbReference>
<dbReference type="GO" id="GO:0022407">
    <property type="term" value="P:regulation of cell-cell adhesion"/>
    <property type="evidence" value="ECO:0007669"/>
    <property type="project" value="TreeGrafter"/>
</dbReference>
<dbReference type="SMART" id="SM00608">
    <property type="entry name" value="ACR"/>
    <property type="match status" value="1"/>
</dbReference>
<dbReference type="GO" id="GO:0050839">
    <property type="term" value="F:cell adhesion molecule binding"/>
    <property type="evidence" value="ECO:0007669"/>
    <property type="project" value="TreeGrafter"/>
</dbReference>
<keyword evidence="6 8" id="KW-1015">Disulfide bond</keyword>
<dbReference type="PRINTS" id="PR00289">
    <property type="entry name" value="DISINTEGRIN"/>
</dbReference>
<dbReference type="Gene3D" id="2.10.25.10">
    <property type="entry name" value="Laminin"/>
    <property type="match status" value="1"/>
</dbReference>
<comment type="caution">
    <text evidence="14">The sequence shown here is derived from an EMBL/GenBank/DDBJ whole genome shotgun (WGS) entry which is preliminary data.</text>
</comment>
<evidence type="ECO:0000259" key="12">
    <source>
        <dbReference type="PROSITE" id="PS50214"/>
    </source>
</evidence>
<dbReference type="Pfam" id="PF00200">
    <property type="entry name" value="Disintegrin"/>
    <property type="match status" value="1"/>
</dbReference>
<dbReference type="PANTHER" id="PTHR11905">
    <property type="entry name" value="ADAM A DISINTEGRIN AND METALLOPROTEASE DOMAIN"/>
    <property type="match status" value="1"/>
</dbReference>
<dbReference type="SUPFAM" id="SSF55486">
    <property type="entry name" value="Metalloproteases ('zincins'), catalytic domain"/>
    <property type="match status" value="1"/>
</dbReference>
<name>A0A9N7VSS6_PLEPL</name>
<evidence type="ECO:0000259" key="11">
    <source>
        <dbReference type="PROSITE" id="PS50026"/>
    </source>
</evidence>
<keyword evidence="4 10" id="KW-1133">Transmembrane helix</keyword>
<dbReference type="InterPro" id="IPR000742">
    <property type="entry name" value="EGF"/>
</dbReference>
<feature type="domain" description="Peptidase M12B" evidence="13">
    <location>
        <begin position="1"/>
        <end position="154"/>
    </location>
</feature>
<evidence type="ECO:0000256" key="1">
    <source>
        <dbReference type="ARBA" id="ARBA00004167"/>
    </source>
</evidence>
<feature type="region of interest" description="Disordered" evidence="9">
    <location>
        <begin position="325"/>
        <end position="346"/>
    </location>
</feature>
<feature type="domain" description="EGF-like" evidence="11">
    <location>
        <begin position="236"/>
        <end position="268"/>
    </location>
</feature>
<dbReference type="InterPro" id="IPR006586">
    <property type="entry name" value="ADAM_Cys-rich"/>
</dbReference>
<dbReference type="Pfam" id="PF07974">
    <property type="entry name" value="EGF_2"/>
    <property type="match status" value="1"/>
</dbReference>
<dbReference type="FunFam" id="4.10.70.10:FF:000001">
    <property type="entry name" value="Disintegrin and metalloproteinase domain-containing protein 22"/>
    <property type="match status" value="1"/>
</dbReference>
<evidence type="ECO:0000256" key="7">
    <source>
        <dbReference type="PROSITE-ProRule" id="PRU00068"/>
    </source>
</evidence>
<proteinExistence type="predicted"/>
<reference evidence="14" key="1">
    <citation type="submission" date="2020-03" db="EMBL/GenBank/DDBJ databases">
        <authorList>
            <person name="Weist P."/>
        </authorList>
    </citation>
    <scope>NUCLEOTIDE SEQUENCE</scope>
</reference>
<dbReference type="PROSITE" id="PS00427">
    <property type="entry name" value="DISINTEGRIN_1"/>
    <property type="match status" value="1"/>
</dbReference>
<dbReference type="SUPFAM" id="SSF57552">
    <property type="entry name" value="Blood coagulation inhibitor (disintegrin)"/>
    <property type="match status" value="1"/>
</dbReference>
<dbReference type="PROSITE" id="PS50026">
    <property type="entry name" value="EGF_3"/>
    <property type="match status" value="1"/>
</dbReference>
<evidence type="ECO:0000256" key="8">
    <source>
        <dbReference type="PROSITE-ProRule" id="PRU00076"/>
    </source>
</evidence>
<dbReference type="PANTHER" id="PTHR11905:SF20">
    <property type="entry name" value="DISINTEGRIN AND METALLOPROTEINASE DOMAIN-CONTAINING PROTEIN 8"/>
    <property type="match status" value="1"/>
</dbReference>
<dbReference type="Gene3D" id="3.40.390.10">
    <property type="entry name" value="Collagenase (Catalytic Domain)"/>
    <property type="match status" value="1"/>
</dbReference>
<evidence type="ECO:0000256" key="2">
    <source>
        <dbReference type="ARBA" id="ARBA00022536"/>
    </source>
</evidence>
<accession>A0A9N7VSS6</accession>
<dbReference type="InterPro" id="IPR001762">
    <property type="entry name" value="Disintegrin_dom"/>
</dbReference>
<dbReference type="Proteomes" id="UP001153269">
    <property type="component" value="Unassembled WGS sequence"/>
</dbReference>
<dbReference type="PROSITE" id="PS50214">
    <property type="entry name" value="DISINTEGRIN_2"/>
    <property type="match status" value="1"/>
</dbReference>
<keyword evidence="3 10" id="KW-0812">Transmembrane</keyword>
<dbReference type="PROSITE" id="PS01186">
    <property type="entry name" value="EGF_2"/>
    <property type="match status" value="1"/>
</dbReference>
<evidence type="ECO:0000313" key="14">
    <source>
        <dbReference type="EMBL" id="CAB1453640.1"/>
    </source>
</evidence>
<dbReference type="InterPro" id="IPR013111">
    <property type="entry name" value="EGF_extracell"/>
</dbReference>
<feature type="transmembrane region" description="Helical" evidence="10">
    <location>
        <begin position="280"/>
        <end position="306"/>
    </location>
</feature>
<dbReference type="InterPro" id="IPR018358">
    <property type="entry name" value="Disintegrin_CS"/>
</dbReference>
<feature type="disulfide bond" evidence="8">
    <location>
        <begin position="240"/>
        <end position="250"/>
    </location>
</feature>
<keyword evidence="15" id="KW-1185">Reference proteome</keyword>
<dbReference type="InterPro" id="IPR024079">
    <property type="entry name" value="MetalloPept_cat_dom_sf"/>
</dbReference>
<dbReference type="InterPro" id="IPR036436">
    <property type="entry name" value="Disintegrin_dom_sf"/>
</dbReference>
<dbReference type="Gene3D" id="4.10.70.10">
    <property type="entry name" value="Disintegrin domain"/>
    <property type="match status" value="1"/>
</dbReference>
<dbReference type="GO" id="GO:0002693">
    <property type="term" value="P:positive regulation of cellular extravasation"/>
    <property type="evidence" value="ECO:0007669"/>
    <property type="project" value="TreeGrafter"/>
</dbReference>
<feature type="domain" description="Disintegrin" evidence="12">
    <location>
        <begin position="87"/>
        <end position="170"/>
    </location>
</feature>
<evidence type="ECO:0000256" key="5">
    <source>
        <dbReference type="ARBA" id="ARBA00023136"/>
    </source>
</evidence>
<evidence type="ECO:0000256" key="6">
    <source>
        <dbReference type="ARBA" id="ARBA00023157"/>
    </source>
</evidence>
<keyword evidence="2 8" id="KW-0245">EGF-like domain</keyword>
<dbReference type="GO" id="GO:0006508">
    <property type="term" value="P:proteolysis"/>
    <property type="evidence" value="ECO:0007669"/>
    <property type="project" value="InterPro"/>
</dbReference>
<keyword evidence="5 10" id="KW-0472">Membrane</keyword>
<evidence type="ECO:0000256" key="3">
    <source>
        <dbReference type="ARBA" id="ARBA00022692"/>
    </source>
</evidence>
<dbReference type="SMART" id="SM00050">
    <property type="entry name" value="DISIN"/>
    <property type="match status" value="1"/>
</dbReference>
<evidence type="ECO:0000256" key="10">
    <source>
        <dbReference type="SAM" id="Phobius"/>
    </source>
</evidence>
<evidence type="ECO:0000259" key="13">
    <source>
        <dbReference type="PROSITE" id="PS50215"/>
    </source>
</evidence>
<gene>
    <name evidence="14" type="ORF">PLEPLA_LOCUS41396</name>
</gene>
<sequence length="346" mass="38028">MLVGVDIWSDKDQIEVSTDSKVTLDRFLEWRLKSLLPRIPHDNAQFITYMYPKLFSICSQQQLSQIFEKVDQACLLNTPSTNRIHGGPVCGNAFLEPGEECDCGTMEECKNTCCIASTCKLAQCTEGECCHNCRLKPSGSVCRPKAGDCDLADYCTGFSAFCPTDAYTQNGLSCNRGKGYCYNGQCPSQQDHCKRLRGPDNFPADLGIVPTGTKCGNNMVCYNQRCQNITNVLAFGANNCSAKCNNHGVCNHENECHCDPGWAPPLCDVLFPVLPEETGMLGFSVLLVVGALLLVVLVIWISMYCIRKRRSAKRCLQSTPGWSNPVLRSSSTQDSSCHGNTLISQP</sequence>
<dbReference type="GO" id="GO:0016020">
    <property type="term" value="C:membrane"/>
    <property type="evidence" value="ECO:0007669"/>
    <property type="project" value="UniProtKB-SubCell"/>
</dbReference>
<dbReference type="GO" id="GO:0051044">
    <property type="term" value="P:positive regulation of membrane protein ectodomain proteolysis"/>
    <property type="evidence" value="ECO:0007669"/>
    <property type="project" value="TreeGrafter"/>
</dbReference>
<dbReference type="GO" id="GO:0006954">
    <property type="term" value="P:inflammatory response"/>
    <property type="evidence" value="ECO:0007669"/>
    <property type="project" value="TreeGrafter"/>
</dbReference>
<feature type="disulfide bond" evidence="8">
    <location>
        <begin position="258"/>
        <end position="267"/>
    </location>
</feature>
<evidence type="ECO:0000313" key="15">
    <source>
        <dbReference type="Proteomes" id="UP001153269"/>
    </source>
</evidence>
<dbReference type="AlphaFoldDB" id="A0A9N7VSS6"/>
<protein>
    <submittedName>
        <fullName evidence="14">Uncharacterized protein</fullName>
    </submittedName>
</protein>
<evidence type="ECO:0000256" key="4">
    <source>
        <dbReference type="ARBA" id="ARBA00022989"/>
    </source>
</evidence>
<comment type="subcellular location">
    <subcellularLocation>
        <location evidence="1">Membrane</location>
        <topology evidence="1">Single-pass membrane protein</topology>
    </subcellularLocation>
</comment>
<comment type="caution">
    <text evidence="8">Lacks conserved residue(s) required for the propagation of feature annotation.</text>
</comment>